<proteinExistence type="predicted"/>
<dbReference type="Pfam" id="PF01022">
    <property type="entry name" value="HTH_5"/>
    <property type="match status" value="1"/>
</dbReference>
<reference evidence="7" key="1">
    <citation type="submission" date="2010-11" db="EMBL/GenBank/DDBJ databases">
        <title>The complete genome of Mahella australiensis DSM 15567.</title>
        <authorList>
            <consortium name="US DOE Joint Genome Institute (JGI-PGF)"/>
            <person name="Lucas S."/>
            <person name="Copeland A."/>
            <person name="Lapidus A."/>
            <person name="Bruce D."/>
            <person name="Goodwin L."/>
            <person name="Pitluck S."/>
            <person name="Kyrpides N."/>
            <person name="Mavromatis K."/>
            <person name="Pagani I."/>
            <person name="Ivanova N."/>
            <person name="Teshima H."/>
            <person name="Brettin T."/>
            <person name="Detter J.C."/>
            <person name="Han C."/>
            <person name="Tapia R."/>
            <person name="Land M."/>
            <person name="Hauser L."/>
            <person name="Markowitz V."/>
            <person name="Cheng J.-F."/>
            <person name="Hugenholtz P."/>
            <person name="Woyke T."/>
            <person name="Wu D."/>
            <person name="Spring S."/>
            <person name="Pukall R."/>
            <person name="Steenblock K."/>
            <person name="Schneider S."/>
            <person name="Klenk H.-P."/>
            <person name="Eisen J.A."/>
        </authorList>
    </citation>
    <scope>NUCLEOTIDE SEQUENCE [LARGE SCALE GENOMIC DNA]</scope>
    <source>
        <strain evidence="7">DSM 15567 / CIP 107919 / 50-1 BON</strain>
    </source>
</reference>
<dbReference type="InterPro" id="IPR036388">
    <property type="entry name" value="WH-like_DNA-bd_sf"/>
</dbReference>
<dbReference type="InterPro" id="IPR018334">
    <property type="entry name" value="ArsR_HTH"/>
</dbReference>
<dbReference type="GO" id="GO:0046686">
    <property type="term" value="P:response to cadmium ion"/>
    <property type="evidence" value="ECO:0007669"/>
    <property type="project" value="UniProtKB-KW"/>
</dbReference>
<dbReference type="SMART" id="SM00418">
    <property type="entry name" value="HTH_ARSR"/>
    <property type="match status" value="1"/>
</dbReference>
<keyword evidence="1" id="KW-0805">Transcription regulation</keyword>
<dbReference type="PROSITE" id="PS50987">
    <property type="entry name" value="HTH_ARSR_2"/>
    <property type="match status" value="1"/>
</dbReference>
<dbReference type="AlphaFoldDB" id="F4A006"/>
<feature type="domain" description="HTH arsR-type" evidence="5">
    <location>
        <begin position="26"/>
        <end position="119"/>
    </location>
</feature>
<protein>
    <submittedName>
        <fullName evidence="6">Transcriptional regulator, ArsR family</fullName>
    </submittedName>
</protein>
<keyword evidence="2" id="KW-0238">DNA-binding</keyword>
<dbReference type="Gene3D" id="1.10.10.10">
    <property type="entry name" value="Winged helix-like DNA-binding domain superfamily/Winged helix DNA-binding domain"/>
    <property type="match status" value="1"/>
</dbReference>
<dbReference type="PROSITE" id="PS00846">
    <property type="entry name" value="HTH_ARSR_1"/>
    <property type="match status" value="1"/>
</dbReference>
<keyword evidence="7" id="KW-1185">Reference proteome</keyword>
<dbReference type="CDD" id="cd00090">
    <property type="entry name" value="HTH_ARSR"/>
    <property type="match status" value="1"/>
</dbReference>
<dbReference type="InterPro" id="IPR011991">
    <property type="entry name" value="ArsR-like_HTH"/>
</dbReference>
<name>F4A006_MAHA5</name>
<dbReference type="EMBL" id="CP002360">
    <property type="protein sequence ID" value="AEE95824.1"/>
    <property type="molecule type" value="Genomic_DNA"/>
</dbReference>
<dbReference type="NCBIfam" id="NF033788">
    <property type="entry name" value="HTH_metalloreg"/>
    <property type="match status" value="1"/>
</dbReference>
<dbReference type="PANTHER" id="PTHR43132">
    <property type="entry name" value="ARSENICAL RESISTANCE OPERON REPRESSOR ARSR-RELATED"/>
    <property type="match status" value="1"/>
</dbReference>
<keyword evidence="4" id="KW-0105">Cadmium resistance</keyword>
<evidence type="ECO:0000256" key="2">
    <source>
        <dbReference type="ARBA" id="ARBA00023125"/>
    </source>
</evidence>
<sequence>MIDNTGDCEEVCVHHDIVDPVKANMLSDKEAIGLAEIFKALGDVTRVKILYLLANAELCVCDIADALNMTQSAISHQLRVLRDLRLVKFRKDGKSVFYSLDDEHILQLFSQGLEHVEHQ</sequence>
<dbReference type="PRINTS" id="PR00778">
    <property type="entry name" value="HTHARSR"/>
</dbReference>
<dbReference type="GO" id="GO:0003677">
    <property type="term" value="F:DNA binding"/>
    <property type="evidence" value="ECO:0007669"/>
    <property type="project" value="UniProtKB-KW"/>
</dbReference>
<evidence type="ECO:0000256" key="4">
    <source>
        <dbReference type="ARBA" id="ARBA00043263"/>
    </source>
</evidence>
<gene>
    <name evidence="6" type="ordered locus">Mahau_0621</name>
</gene>
<dbReference type="HOGENOM" id="CLU_097806_7_3_9"/>
<evidence type="ECO:0000313" key="6">
    <source>
        <dbReference type="EMBL" id="AEE95824.1"/>
    </source>
</evidence>
<evidence type="ECO:0000259" key="5">
    <source>
        <dbReference type="PROSITE" id="PS50987"/>
    </source>
</evidence>
<dbReference type="GO" id="GO:0003700">
    <property type="term" value="F:DNA-binding transcription factor activity"/>
    <property type="evidence" value="ECO:0007669"/>
    <property type="project" value="InterPro"/>
</dbReference>
<dbReference type="eggNOG" id="COG0640">
    <property type="taxonomic scope" value="Bacteria"/>
</dbReference>
<dbReference type="PANTHER" id="PTHR43132:SF6">
    <property type="entry name" value="HTH-TYPE TRANSCRIPTIONAL REPRESSOR CZRA"/>
    <property type="match status" value="1"/>
</dbReference>
<accession>F4A006</accession>
<dbReference type="SUPFAM" id="SSF46785">
    <property type="entry name" value="Winged helix' DNA-binding domain"/>
    <property type="match status" value="1"/>
</dbReference>
<dbReference type="KEGG" id="mas:Mahau_0621"/>
<evidence type="ECO:0000313" key="7">
    <source>
        <dbReference type="Proteomes" id="UP000008457"/>
    </source>
</evidence>
<dbReference type="InterPro" id="IPR036390">
    <property type="entry name" value="WH_DNA-bd_sf"/>
</dbReference>
<keyword evidence="3" id="KW-0804">Transcription</keyword>
<dbReference type="InterPro" id="IPR051011">
    <property type="entry name" value="Metal_resp_trans_reg"/>
</dbReference>
<reference evidence="6 7" key="2">
    <citation type="journal article" date="2011" name="Stand. Genomic Sci.">
        <title>Complete genome sequence of Mahella australiensis type strain (50-1 BON).</title>
        <authorList>
            <person name="Sikorski J."/>
            <person name="Teshima H."/>
            <person name="Nolan M."/>
            <person name="Lucas S."/>
            <person name="Hammon N."/>
            <person name="Deshpande S."/>
            <person name="Cheng J.F."/>
            <person name="Pitluck S."/>
            <person name="Liolios K."/>
            <person name="Pagani I."/>
            <person name="Ivanova N."/>
            <person name="Huntemann M."/>
            <person name="Mavromatis K."/>
            <person name="Ovchinikova G."/>
            <person name="Pati A."/>
            <person name="Tapia R."/>
            <person name="Han C."/>
            <person name="Goodwin L."/>
            <person name="Chen A."/>
            <person name="Palaniappan K."/>
            <person name="Land M."/>
            <person name="Hauser L."/>
            <person name="Ngatchou-Djao O.D."/>
            <person name="Rohde M."/>
            <person name="Pukall R."/>
            <person name="Spring S."/>
            <person name="Abt B."/>
            <person name="Goker M."/>
            <person name="Detter J.C."/>
            <person name="Woyke T."/>
            <person name="Bristow J."/>
            <person name="Markowitz V."/>
            <person name="Hugenholtz P."/>
            <person name="Eisen J.A."/>
            <person name="Kyrpides N.C."/>
            <person name="Klenk H.P."/>
            <person name="Lapidus A."/>
        </authorList>
    </citation>
    <scope>NUCLEOTIDE SEQUENCE [LARGE SCALE GENOMIC DNA]</scope>
    <source>
        <strain evidence="7">DSM 15567 / CIP 107919 / 50-1 BON</strain>
    </source>
</reference>
<dbReference type="STRING" id="697281.Mahau_0621"/>
<evidence type="ECO:0000256" key="3">
    <source>
        <dbReference type="ARBA" id="ARBA00023163"/>
    </source>
</evidence>
<dbReference type="InterPro" id="IPR001845">
    <property type="entry name" value="HTH_ArsR_DNA-bd_dom"/>
</dbReference>
<dbReference type="Proteomes" id="UP000008457">
    <property type="component" value="Chromosome"/>
</dbReference>
<organism evidence="6 7">
    <name type="scientific">Mahella australiensis (strain DSM 15567 / CIP 107919 / 50-1 BON)</name>
    <dbReference type="NCBI Taxonomy" id="697281"/>
    <lineage>
        <taxon>Bacteria</taxon>
        <taxon>Bacillati</taxon>
        <taxon>Bacillota</taxon>
        <taxon>Clostridia</taxon>
        <taxon>Thermoanaerobacterales</taxon>
        <taxon>Thermoanaerobacterales Family IV. Incertae Sedis</taxon>
        <taxon>Mahella</taxon>
    </lineage>
</organism>
<evidence type="ECO:0000256" key="1">
    <source>
        <dbReference type="ARBA" id="ARBA00023015"/>
    </source>
</evidence>